<proteinExistence type="inferred from homology"/>
<dbReference type="InterPro" id="IPR006660">
    <property type="entry name" value="Arsenate_reductase-like"/>
</dbReference>
<name>A0ABU2YF45_9FLAO</name>
<dbReference type="PANTHER" id="PTHR30041">
    <property type="entry name" value="ARSENATE REDUCTASE"/>
    <property type="match status" value="1"/>
</dbReference>
<accession>A0ABU2YF45</accession>
<comment type="similarity">
    <text evidence="1 2">Belongs to the ArsC family.</text>
</comment>
<dbReference type="SUPFAM" id="SSF52833">
    <property type="entry name" value="Thioredoxin-like"/>
    <property type="match status" value="1"/>
</dbReference>
<gene>
    <name evidence="3" type="ORF">RM538_10800</name>
</gene>
<evidence type="ECO:0000313" key="4">
    <source>
        <dbReference type="Proteomes" id="UP001254488"/>
    </source>
</evidence>
<dbReference type="PANTHER" id="PTHR30041:SF8">
    <property type="entry name" value="PROTEIN YFFB"/>
    <property type="match status" value="1"/>
</dbReference>
<reference evidence="3 4" key="1">
    <citation type="submission" date="2023-09" db="EMBL/GenBank/DDBJ databases">
        <authorList>
            <person name="Rey-Velasco X."/>
        </authorList>
    </citation>
    <scope>NUCLEOTIDE SEQUENCE [LARGE SCALE GENOMIC DNA]</scope>
    <source>
        <strain evidence="3 4">W242</strain>
    </source>
</reference>
<dbReference type="Pfam" id="PF03960">
    <property type="entry name" value="ArsC"/>
    <property type="match status" value="1"/>
</dbReference>
<evidence type="ECO:0000313" key="3">
    <source>
        <dbReference type="EMBL" id="MDT0556496.1"/>
    </source>
</evidence>
<keyword evidence="4" id="KW-1185">Reference proteome</keyword>
<dbReference type="Gene3D" id="3.40.30.10">
    <property type="entry name" value="Glutaredoxin"/>
    <property type="match status" value="1"/>
</dbReference>
<dbReference type="RefSeq" id="WP_311333447.1">
    <property type="nucleotide sequence ID" value="NZ_JAVRHZ010000006.1"/>
</dbReference>
<sequence>MNKLYHLTTCDTCKRIIKELNLPSSVEKQEIKDQEITVKQLDELKELAGSYEALFSKRAKLYKERNLKNETLSERDYKQFILEHYTFLKRPVLVYDNQIFIGNSKKVVAAAKDAIHS</sequence>
<dbReference type="InterPro" id="IPR036249">
    <property type="entry name" value="Thioredoxin-like_sf"/>
</dbReference>
<dbReference type="Proteomes" id="UP001254488">
    <property type="component" value="Unassembled WGS sequence"/>
</dbReference>
<organism evidence="3 4">
    <name type="scientific">Patiriisocius hiemis</name>
    <dbReference type="NCBI Taxonomy" id="3075604"/>
    <lineage>
        <taxon>Bacteria</taxon>
        <taxon>Pseudomonadati</taxon>
        <taxon>Bacteroidota</taxon>
        <taxon>Flavobacteriia</taxon>
        <taxon>Flavobacteriales</taxon>
        <taxon>Flavobacteriaceae</taxon>
        <taxon>Patiriisocius</taxon>
    </lineage>
</organism>
<evidence type="ECO:0000256" key="1">
    <source>
        <dbReference type="ARBA" id="ARBA00007198"/>
    </source>
</evidence>
<protein>
    <submittedName>
        <fullName evidence="3">ArsC/Spx/MgsR family protein</fullName>
    </submittedName>
</protein>
<dbReference type="EMBL" id="JAVRHZ010000006">
    <property type="protein sequence ID" value="MDT0556496.1"/>
    <property type="molecule type" value="Genomic_DNA"/>
</dbReference>
<dbReference type="PROSITE" id="PS51353">
    <property type="entry name" value="ARSC"/>
    <property type="match status" value="1"/>
</dbReference>
<evidence type="ECO:0000256" key="2">
    <source>
        <dbReference type="PROSITE-ProRule" id="PRU01282"/>
    </source>
</evidence>
<comment type="caution">
    <text evidence="3">The sequence shown here is derived from an EMBL/GenBank/DDBJ whole genome shotgun (WGS) entry which is preliminary data.</text>
</comment>